<dbReference type="AlphaFoldDB" id="X1NUK2"/>
<gene>
    <name evidence="1" type="ORF">S06H3_24236</name>
</gene>
<protein>
    <submittedName>
        <fullName evidence="1">Uncharacterized protein</fullName>
    </submittedName>
</protein>
<organism evidence="1">
    <name type="scientific">marine sediment metagenome</name>
    <dbReference type="NCBI Taxonomy" id="412755"/>
    <lineage>
        <taxon>unclassified sequences</taxon>
        <taxon>metagenomes</taxon>
        <taxon>ecological metagenomes</taxon>
    </lineage>
</organism>
<feature type="non-terminal residue" evidence="1">
    <location>
        <position position="1"/>
    </location>
</feature>
<evidence type="ECO:0000313" key="1">
    <source>
        <dbReference type="EMBL" id="GAI22339.1"/>
    </source>
</evidence>
<proteinExistence type="predicted"/>
<accession>X1NUK2</accession>
<dbReference type="EMBL" id="BARV01013415">
    <property type="protein sequence ID" value="GAI22339.1"/>
    <property type="molecule type" value="Genomic_DNA"/>
</dbReference>
<sequence length="43" mass="4784">TIIVNQALRASERSWVRTAATLCELYLMSGLKCSVPDEDQADE</sequence>
<comment type="caution">
    <text evidence="1">The sequence shown here is derived from an EMBL/GenBank/DDBJ whole genome shotgun (WGS) entry which is preliminary data.</text>
</comment>
<reference evidence="1" key="1">
    <citation type="journal article" date="2014" name="Front. Microbiol.">
        <title>High frequency of phylogenetically diverse reductive dehalogenase-homologous genes in deep subseafloor sedimentary metagenomes.</title>
        <authorList>
            <person name="Kawai M."/>
            <person name="Futagami T."/>
            <person name="Toyoda A."/>
            <person name="Takaki Y."/>
            <person name="Nishi S."/>
            <person name="Hori S."/>
            <person name="Arai W."/>
            <person name="Tsubouchi T."/>
            <person name="Morono Y."/>
            <person name="Uchiyama I."/>
            <person name="Ito T."/>
            <person name="Fujiyama A."/>
            <person name="Inagaki F."/>
            <person name="Takami H."/>
        </authorList>
    </citation>
    <scope>NUCLEOTIDE SEQUENCE</scope>
    <source>
        <strain evidence="1">Expedition CK06-06</strain>
    </source>
</reference>
<name>X1NUK2_9ZZZZ</name>